<evidence type="ECO:0000256" key="1">
    <source>
        <dbReference type="ARBA" id="ARBA00005715"/>
    </source>
</evidence>
<dbReference type="OrthoDB" id="9778478at2"/>
<evidence type="ECO:0000259" key="8">
    <source>
        <dbReference type="Pfam" id="PF17042"/>
    </source>
</evidence>
<accession>A0A1H8WS17</accession>
<keyword evidence="4" id="KW-0418">Kinase</keyword>
<dbReference type="EMBL" id="FODY01000017">
    <property type="protein sequence ID" value="SEP29878.1"/>
    <property type="molecule type" value="Genomic_DNA"/>
</dbReference>
<evidence type="ECO:0000256" key="5">
    <source>
        <dbReference type="ARBA" id="ARBA00022840"/>
    </source>
</evidence>
<keyword evidence="10" id="KW-1185">Reference proteome</keyword>
<dbReference type="Gene3D" id="3.40.50.10840">
    <property type="entry name" value="Putative sugar-binding, N-terminal domain"/>
    <property type="match status" value="1"/>
</dbReference>
<feature type="domain" description="Four-carbon acid sugar kinase nucleotide binding" evidence="8">
    <location>
        <begin position="252"/>
        <end position="422"/>
    </location>
</feature>
<gene>
    <name evidence="9" type="ORF">SAMN04490178_11740</name>
</gene>
<evidence type="ECO:0000259" key="7">
    <source>
        <dbReference type="Pfam" id="PF07005"/>
    </source>
</evidence>
<proteinExistence type="inferred from homology"/>
<dbReference type="GO" id="GO:0005524">
    <property type="term" value="F:ATP binding"/>
    <property type="evidence" value="ECO:0007669"/>
    <property type="project" value="UniProtKB-KW"/>
</dbReference>
<evidence type="ECO:0000256" key="3">
    <source>
        <dbReference type="ARBA" id="ARBA00022741"/>
    </source>
</evidence>
<evidence type="ECO:0000313" key="10">
    <source>
        <dbReference type="Proteomes" id="UP000198847"/>
    </source>
</evidence>
<comment type="similarity">
    <text evidence="1">Belongs to the four-carbon acid sugar kinase family.</text>
</comment>
<name>A0A1H8WS17_9FIRM</name>
<dbReference type="InterPro" id="IPR042213">
    <property type="entry name" value="NBD_C_sf"/>
</dbReference>
<dbReference type="STRING" id="112903.SAMN04490178_11740"/>
<keyword evidence="3" id="KW-0547">Nucleotide-binding</keyword>
<keyword evidence="5" id="KW-0067">ATP-binding</keyword>
<protein>
    <submittedName>
        <fullName evidence="9">Uncharacterized conserved protein YgbK, DUF1537 family</fullName>
    </submittedName>
</protein>
<dbReference type="SUPFAM" id="SSF142764">
    <property type="entry name" value="YgbK-like"/>
    <property type="match status" value="1"/>
</dbReference>
<dbReference type="GO" id="GO:0016301">
    <property type="term" value="F:kinase activity"/>
    <property type="evidence" value="ECO:0007669"/>
    <property type="project" value="UniProtKB-KW"/>
</dbReference>
<dbReference type="InterPro" id="IPR010737">
    <property type="entry name" value="4-carb_acid_sugar_kinase_N"/>
</dbReference>
<evidence type="ECO:0000313" key="9">
    <source>
        <dbReference type="EMBL" id="SEP29878.1"/>
    </source>
</evidence>
<dbReference type="AlphaFoldDB" id="A0A1H8WS17"/>
<dbReference type="RefSeq" id="WP_091748479.1">
    <property type="nucleotide sequence ID" value="NZ_FODY01000017.1"/>
</dbReference>
<dbReference type="InterPro" id="IPR031475">
    <property type="entry name" value="NBD_C"/>
</dbReference>
<dbReference type="InterPro" id="IPR037051">
    <property type="entry name" value="4-carb_acid_sugar_kinase_N_sf"/>
</dbReference>
<sequence>MAEWAVIADDLTGANTAGVLLTNSYFRTLTTIEHRTIEKFPLQDYDAIVVNASSRTLDAAEAYERIRECTGQLLQRGITRFSKRIDSTIRGNLGAEIEGMMDALPDNAIACVVAVYPASGRMVVGGYQLVNGVPVHKTPAGNDPVKPVHSSALSEEISTQTALPQGFIPLSVTLQGSEAITAAARRQIEQGARILLFDAITFADIGAIAEGINRLQVPWFAVDPGPFTQKACELAYLGKQRVTRKKAGKVFIVAASASDLTRSQLAYLQNECQAHIIDVDIRHFLDSDEEQPVEEVIAREIWEISQCNDVFGLRAAGNKEFLIDIKAEAHKRGVTQDDIARRITYGLARIARKALQPGMNYLKGIYLTGGDMTVAFCRESQVEAIELIDEVQPHISFGTLVGGPLHGIALITKGGLIGETNTVMVCTKYLLNY</sequence>
<keyword evidence="2" id="KW-0808">Transferase</keyword>
<evidence type="ECO:0000256" key="4">
    <source>
        <dbReference type="ARBA" id="ARBA00022777"/>
    </source>
</evidence>
<dbReference type="Gene3D" id="3.40.980.20">
    <property type="entry name" value="Four-carbon acid sugar kinase, nucleotide binding domain"/>
    <property type="match status" value="1"/>
</dbReference>
<evidence type="ECO:0000256" key="2">
    <source>
        <dbReference type="ARBA" id="ARBA00022679"/>
    </source>
</evidence>
<dbReference type="Proteomes" id="UP000198847">
    <property type="component" value="Unassembled WGS sequence"/>
</dbReference>
<evidence type="ECO:0000256" key="6">
    <source>
        <dbReference type="ARBA" id="ARBA00023277"/>
    </source>
</evidence>
<dbReference type="Pfam" id="PF17042">
    <property type="entry name" value="NBD_C"/>
    <property type="match status" value="1"/>
</dbReference>
<dbReference type="Pfam" id="PF07005">
    <property type="entry name" value="SBD_N"/>
    <property type="match status" value="1"/>
</dbReference>
<feature type="domain" description="Four-carbon acid sugar kinase N-terminal" evidence="7">
    <location>
        <begin position="5"/>
        <end position="229"/>
    </location>
</feature>
<reference evidence="9 10" key="1">
    <citation type="submission" date="2016-10" db="EMBL/GenBank/DDBJ databases">
        <authorList>
            <person name="de Groot N.N."/>
        </authorList>
    </citation>
    <scope>NUCLEOTIDE SEQUENCE [LARGE SCALE GENOMIC DNA]</scope>
    <source>
        <strain evidence="9 10">DSM 13305</strain>
    </source>
</reference>
<organism evidence="9 10">
    <name type="scientific">Propionispora vibrioides</name>
    <dbReference type="NCBI Taxonomy" id="112903"/>
    <lineage>
        <taxon>Bacteria</taxon>
        <taxon>Bacillati</taxon>
        <taxon>Bacillota</taxon>
        <taxon>Negativicutes</taxon>
        <taxon>Selenomonadales</taxon>
        <taxon>Sporomusaceae</taxon>
        <taxon>Propionispora</taxon>
    </lineage>
</organism>
<keyword evidence="6" id="KW-0119">Carbohydrate metabolism</keyword>